<keyword evidence="5" id="KW-0807">Transducer</keyword>
<evidence type="ECO:0000256" key="5">
    <source>
        <dbReference type="ARBA" id="ARBA00023224"/>
    </source>
</evidence>
<evidence type="ECO:0000256" key="3">
    <source>
        <dbReference type="ARBA" id="ARBA00023170"/>
    </source>
</evidence>
<evidence type="ECO:0000256" key="2">
    <source>
        <dbReference type="ARBA" id="ARBA00023040"/>
    </source>
</evidence>
<evidence type="ECO:0000259" key="6">
    <source>
        <dbReference type="Pfam" id="PF13458"/>
    </source>
</evidence>
<dbReference type="InterPro" id="IPR028082">
    <property type="entry name" value="Peripla_BP_I"/>
</dbReference>
<dbReference type="STRING" id="6669.E9FVD9"/>
<dbReference type="PANTHER" id="PTHR10519">
    <property type="entry name" value="GABA-B RECEPTOR"/>
    <property type="match status" value="1"/>
</dbReference>
<sequence length="424" mass="48613">MAQKPARSFLHDNKALELRLEASDRVTHQLSTAVFAIFVREVLGYRNVTVTKRRDAFNVSAVLSRMAGCSNPINCDSAELQSESFVPETMINLEVWVPLGYNMEQWSTSGNLEECGLLGPGGRYYCDASYCDKGIFYPEYCRADEFGNMPPCAVLLAEYPDYMSFLIKQIPSLGLRVKVVWLGPNADRIVRDFFNDVGRRLSGRSIMFFAWRPSTITESAEFLSVSFPQCETLSTPDSDMRCAYEFQRFEKVAWTYLKKGAKLVFEALQRVFFTQEEYNAMLHLYNERPEKEPLVEEIACDWMKRNPDVWSQWKPSDLTVKMELYIGGIFPISGPFYKSGPGMVPAAQMAVDAINRNGTILRDYELKLLVADGQCSADMVMKSFIDYLRFKSFNRMVGILGLLTKWNKQKQHLRNTNQTQHLRK</sequence>
<evidence type="ECO:0000313" key="8">
    <source>
        <dbReference type="Proteomes" id="UP000000305"/>
    </source>
</evidence>
<dbReference type="Pfam" id="PF13458">
    <property type="entry name" value="Peripla_BP_6"/>
    <property type="match status" value="1"/>
</dbReference>
<evidence type="ECO:0000313" key="7">
    <source>
        <dbReference type="EMBL" id="EFX88537.1"/>
    </source>
</evidence>
<dbReference type="Gene3D" id="3.40.50.2300">
    <property type="match status" value="1"/>
</dbReference>
<dbReference type="GO" id="GO:0016020">
    <property type="term" value="C:membrane"/>
    <property type="evidence" value="ECO:0007669"/>
    <property type="project" value="InterPro"/>
</dbReference>
<keyword evidence="3" id="KW-0675">Receptor</keyword>
<evidence type="ECO:0000256" key="1">
    <source>
        <dbReference type="ARBA" id="ARBA00022729"/>
    </source>
</evidence>
<dbReference type="SUPFAM" id="SSF53822">
    <property type="entry name" value="Periplasmic binding protein-like I"/>
    <property type="match status" value="1"/>
</dbReference>
<keyword evidence="2" id="KW-0297">G-protein coupled receptor</keyword>
<dbReference type="InParanoid" id="E9FVD9"/>
<dbReference type="HOGENOM" id="CLU_647710_0_0_1"/>
<name>E9FVD9_DAPPU</name>
<dbReference type="InterPro" id="IPR028081">
    <property type="entry name" value="Leu-bd"/>
</dbReference>
<organism evidence="7 8">
    <name type="scientific">Daphnia pulex</name>
    <name type="common">Water flea</name>
    <dbReference type="NCBI Taxonomy" id="6669"/>
    <lineage>
        <taxon>Eukaryota</taxon>
        <taxon>Metazoa</taxon>
        <taxon>Ecdysozoa</taxon>
        <taxon>Arthropoda</taxon>
        <taxon>Crustacea</taxon>
        <taxon>Branchiopoda</taxon>
        <taxon>Diplostraca</taxon>
        <taxon>Cladocera</taxon>
        <taxon>Anomopoda</taxon>
        <taxon>Daphniidae</taxon>
        <taxon>Daphnia</taxon>
    </lineage>
</organism>
<dbReference type="AlphaFoldDB" id="E9FVD9"/>
<feature type="domain" description="Leucine-binding protein" evidence="6">
    <location>
        <begin position="324"/>
        <end position="378"/>
    </location>
</feature>
<keyword evidence="8" id="KW-1185">Reference proteome</keyword>
<dbReference type="KEGG" id="dpx:DAPPUDRAFT_310745"/>
<accession>E9FVD9</accession>
<dbReference type="Gene3D" id="3.40.190.100">
    <property type="entry name" value="Glycine betaine-binding periplasmic protein, domain 2"/>
    <property type="match status" value="1"/>
</dbReference>
<protein>
    <recommendedName>
        <fullName evidence="6">Leucine-binding protein domain-containing protein</fullName>
    </recommendedName>
</protein>
<proteinExistence type="predicted"/>
<reference evidence="7 8" key="1">
    <citation type="journal article" date="2011" name="Science">
        <title>The ecoresponsive genome of Daphnia pulex.</title>
        <authorList>
            <person name="Colbourne J.K."/>
            <person name="Pfrender M.E."/>
            <person name="Gilbert D."/>
            <person name="Thomas W.K."/>
            <person name="Tucker A."/>
            <person name="Oakley T.H."/>
            <person name="Tokishita S."/>
            <person name="Aerts A."/>
            <person name="Arnold G.J."/>
            <person name="Basu M.K."/>
            <person name="Bauer D.J."/>
            <person name="Caceres C.E."/>
            <person name="Carmel L."/>
            <person name="Casola C."/>
            <person name="Choi J.H."/>
            <person name="Detter J.C."/>
            <person name="Dong Q."/>
            <person name="Dusheyko S."/>
            <person name="Eads B.D."/>
            <person name="Frohlich T."/>
            <person name="Geiler-Samerotte K.A."/>
            <person name="Gerlach D."/>
            <person name="Hatcher P."/>
            <person name="Jogdeo S."/>
            <person name="Krijgsveld J."/>
            <person name="Kriventseva E.V."/>
            <person name="Kultz D."/>
            <person name="Laforsch C."/>
            <person name="Lindquist E."/>
            <person name="Lopez J."/>
            <person name="Manak J.R."/>
            <person name="Muller J."/>
            <person name="Pangilinan J."/>
            <person name="Patwardhan R.P."/>
            <person name="Pitluck S."/>
            <person name="Pritham E.J."/>
            <person name="Rechtsteiner A."/>
            <person name="Rho M."/>
            <person name="Rogozin I.B."/>
            <person name="Sakarya O."/>
            <person name="Salamov A."/>
            <person name="Schaack S."/>
            <person name="Shapiro H."/>
            <person name="Shiga Y."/>
            <person name="Skalitzky C."/>
            <person name="Smith Z."/>
            <person name="Souvorov A."/>
            <person name="Sung W."/>
            <person name="Tang Z."/>
            <person name="Tsuchiya D."/>
            <person name="Tu H."/>
            <person name="Vos H."/>
            <person name="Wang M."/>
            <person name="Wolf Y.I."/>
            <person name="Yamagata H."/>
            <person name="Yamada T."/>
            <person name="Ye Y."/>
            <person name="Shaw J.R."/>
            <person name="Andrews J."/>
            <person name="Crease T.J."/>
            <person name="Tang H."/>
            <person name="Lucas S.M."/>
            <person name="Robertson H.M."/>
            <person name="Bork P."/>
            <person name="Koonin E.V."/>
            <person name="Zdobnov E.M."/>
            <person name="Grigoriev I.V."/>
            <person name="Lynch M."/>
            <person name="Boore J.L."/>
        </authorList>
    </citation>
    <scope>NUCLEOTIDE SEQUENCE [LARGE SCALE GENOMIC DNA]</scope>
</reference>
<dbReference type="Proteomes" id="UP000000305">
    <property type="component" value="Unassembled WGS sequence"/>
</dbReference>
<dbReference type="InterPro" id="IPR002455">
    <property type="entry name" value="GPCR3_GABA-B"/>
</dbReference>
<dbReference type="PANTHER" id="PTHR10519:SF20">
    <property type="entry name" value="G-PROTEIN COUPLED RECEPTOR 156-RELATED"/>
    <property type="match status" value="1"/>
</dbReference>
<dbReference type="OrthoDB" id="4062651at2759"/>
<dbReference type="Gene3D" id="3.40.190.10">
    <property type="entry name" value="Periplasmic binding protein-like II"/>
    <property type="match status" value="1"/>
</dbReference>
<dbReference type="EMBL" id="GL732525">
    <property type="protein sequence ID" value="EFX88537.1"/>
    <property type="molecule type" value="Genomic_DNA"/>
</dbReference>
<keyword evidence="4" id="KW-0325">Glycoprotein</keyword>
<dbReference type="eggNOG" id="KOG4258">
    <property type="taxonomic scope" value="Eukaryota"/>
</dbReference>
<dbReference type="PhylomeDB" id="E9FVD9"/>
<gene>
    <name evidence="7" type="ORF">DAPPUDRAFT_310745</name>
</gene>
<evidence type="ECO:0000256" key="4">
    <source>
        <dbReference type="ARBA" id="ARBA00023180"/>
    </source>
</evidence>
<keyword evidence="1" id="KW-0732">Signal</keyword>
<dbReference type="GO" id="GO:0004965">
    <property type="term" value="F:G protein-coupled GABA receptor activity"/>
    <property type="evidence" value="ECO:0007669"/>
    <property type="project" value="InterPro"/>
</dbReference>
<dbReference type="SUPFAM" id="SSF53850">
    <property type="entry name" value="Periplasmic binding protein-like II"/>
    <property type="match status" value="1"/>
</dbReference>